<dbReference type="Pfam" id="PF21286">
    <property type="entry name" value="CFAI_FIMAC_N"/>
    <property type="match status" value="1"/>
</dbReference>
<organism evidence="16 17">
    <name type="scientific">Oncorhynchus tshawytscha</name>
    <name type="common">Chinook salmon</name>
    <name type="synonym">Salmo tshawytscha</name>
    <dbReference type="NCBI Taxonomy" id="74940"/>
    <lineage>
        <taxon>Eukaryota</taxon>
        <taxon>Metazoa</taxon>
        <taxon>Chordata</taxon>
        <taxon>Craniata</taxon>
        <taxon>Vertebrata</taxon>
        <taxon>Euteleostomi</taxon>
        <taxon>Actinopterygii</taxon>
        <taxon>Neopterygii</taxon>
        <taxon>Teleostei</taxon>
        <taxon>Protacanthopterygii</taxon>
        <taxon>Salmoniformes</taxon>
        <taxon>Salmonidae</taxon>
        <taxon>Salmoninae</taxon>
        <taxon>Oncorhynchus</taxon>
    </lineage>
</organism>
<dbReference type="SMART" id="SM00020">
    <property type="entry name" value="Tryp_SPc"/>
    <property type="match status" value="1"/>
</dbReference>
<dbReference type="PROSITE" id="PS50068">
    <property type="entry name" value="LDLRA_2"/>
    <property type="match status" value="1"/>
</dbReference>
<accession>A0AAZ3PL94</accession>
<evidence type="ECO:0000256" key="7">
    <source>
        <dbReference type="ARBA" id="ARBA00023157"/>
    </source>
</evidence>
<proteinExistence type="predicted"/>
<keyword evidence="7 11" id="KW-1015">Disulfide bond</keyword>
<evidence type="ECO:0000256" key="5">
    <source>
        <dbReference type="ARBA" id="ARBA00022801"/>
    </source>
</evidence>
<comment type="catalytic activity">
    <reaction evidence="9">
        <text>Preferential cleavage: Arg-|-Xaa, Lys-|-Xaa.</text>
        <dbReference type="EC" id="3.4.21.4"/>
    </reaction>
</comment>
<evidence type="ECO:0000256" key="8">
    <source>
        <dbReference type="ARBA" id="ARBA00023180"/>
    </source>
</evidence>
<feature type="region of interest" description="Disordered" evidence="13">
    <location>
        <begin position="1"/>
        <end position="24"/>
    </location>
</feature>
<dbReference type="GO" id="GO:0004252">
    <property type="term" value="F:serine-type endopeptidase activity"/>
    <property type="evidence" value="ECO:0007669"/>
    <property type="project" value="UniProtKB-EC"/>
</dbReference>
<dbReference type="InterPro" id="IPR002350">
    <property type="entry name" value="Kazal_dom"/>
</dbReference>
<dbReference type="EC" id="3.4.21.4" evidence="10"/>
<evidence type="ECO:0000259" key="15">
    <source>
        <dbReference type="PROSITE" id="PS51465"/>
    </source>
</evidence>
<keyword evidence="4" id="KW-0677">Repeat</keyword>
<reference evidence="16" key="2">
    <citation type="submission" date="2025-08" db="UniProtKB">
        <authorList>
            <consortium name="Ensembl"/>
        </authorList>
    </citation>
    <scope>IDENTIFICATION</scope>
</reference>
<dbReference type="InterPro" id="IPR033116">
    <property type="entry name" value="TRYPSIN_SER"/>
</dbReference>
<reference evidence="17" key="1">
    <citation type="journal article" date="2018" name="PLoS ONE">
        <title>Chinook salmon (Oncorhynchus tshawytscha) genome and transcriptome.</title>
        <authorList>
            <person name="Christensen K.A."/>
            <person name="Leong J.S."/>
            <person name="Sakhrani D."/>
            <person name="Biagi C.A."/>
            <person name="Minkley D.R."/>
            <person name="Withler R.E."/>
            <person name="Rondeau E.B."/>
            <person name="Koop B.F."/>
            <person name="Devlin R.H."/>
        </authorList>
    </citation>
    <scope>NUCLEOTIDE SEQUENCE [LARGE SCALE GENOMIC DNA]</scope>
</reference>
<dbReference type="PROSITE" id="PS51465">
    <property type="entry name" value="KAZAL_2"/>
    <property type="match status" value="1"/>
</dbReference>
<dbReference type="InterPro" id="IPR050127">
    <property type="entry name" value="Serine_Proteases_S1"/>
</dbReference>
<dbReference type="AlphaFoldDB" id="A0AAZ3PL94"/>
<evidence type="ECO:0000256" key="13">
    <source>
        <dbReference type="SAM" id="MobiDB-lite"/>
    </source>
</evidence>
<dbReference type="InterPro" id="IPR036058">
    <property type="entry name" value="Kazal_dom_sf"/>
</dbReference>
<dbReference type="Gene3D" id="3.30.60.30">
    <property type="match status" value="1"/>
</dbReference>
<keyword evidence="5 12" id="KW-0378">Hydrolase</keyword>
<dbReference type="InterPro" id="IPR048722">
    <property type="entry name" value="CFAI_FIMAC_N"/>
</dbReference>
<feature type="domain" description="Peptidase S1" evidence="14">
    <location>
        <begin position="285"/>
        <end position="518"/>
    </location>
</feature>
<comment type="caution">
    <text evidence="11">Lacks conserved residue(s) required for the propagation of feature annotation.</text>
</comment>
<dbReference type="SUPFAM" id="SSF100895">
    <property type="entry name" value="Kazal-type serine protease inhibitors"/>
    <property type="match status" value="1"/>
</dbReference>
<evidence type="ECO:0000256" key="3">
    <source>
        <dbReference type="ARBA" id="ARBA00022729"/>
    </source>
</evidence>
<gene>
    <name evidence="16" type="primary">cfi</name>
</gene>
<dbReference type="CDD" id="cd00112">
    <property type="entry name" value="LDLa"/>
    <property type="match status" value="1"/>
</dbReference>
<evidence type="ECO:0000256" key="9">
    <source>
        <dbReference type="ARBA" id="ARBA00036320"/>
    </source>
</evidence>
<protein>
    <recommendedName>
        <fullName evidence="10">trypsin</fullName>
        <ecNumber evidence="10">3.4.21.4</ecNumber>
    </recommendedName>
</protein>
<keyword evidence="17" id="KW-1185">Reference proteome</keyword>
<dbReference type="InterPro" id="IPR018114">
    <property type="entry name" value="TRYPSIN_HIS"/>
</dbReference>
<dbReference type="Gene3D" id="2.40.10.10">
    <property type="entry name" value="Trypsin-like serine proteases"/>
    <property type="match status" value="1"/>
</dbReference>
<dbReference type="Gene3D" id="4.10.400.10">
    <property type="entry name" value="Low-density Lipoprotein Receptor"/>
    <property type="match status" value="2"/>
</dbReference>
<evidence type="ECO:0000256" key="2">
    <source>
        <dbReference type="ARBA" id="ARBA00022670"/>
    </source>
</evidence>
<dbReference type="PANTHER" id="PTHR24264:SF83">
    <property type="entry name" value="COMPLEMENT FACTOR I"/>
    <property type="match status" value="1"/>
</dbReference>
<evidence type="ECO:0000256" key="1">
    <source>
        <dbReference type="ARBA" id="ARBA00004239"/>
    </source>
</evidence>
<evidence type="ECO:0000256" key="12">
    <source>
        <dbReference type="RuleBase" id="RU363034"/>
    </source>
</evidence>
<evidence type="ECO:0000313" key="16">
    <source>
        <dbReference type="Ensembl" id="ENSOTSP00005116609.1"/>
    </source>
</evidence>
<dbReference type="InterPro" id="IPR003884">
    <property type="entry name" value="FacI_MAC"/>
</dbReference>
<dbReference type="InterPro" id="IPR043504">
    <property type="entry name" value="Peptidase_S1_PA_chymotrypsin"/>
</dbReference>
<dbReference type="PRINTS" id="PR00722">
    <property type="entry name" value="CHYMOTRYPSIN"/>
</dbReference>
<dbReference type="PROSITE" id="PS00135">
    <property type="entry name" value="TRYPSIN_SER"/>
    <property type="match status" value="1"/>
</dbReference>
<dbReference type="GO" id="GO:0005615">
    <property type="term" value="C:extracellular space"/>
    <property type="evidence" value="ECO:0007669"/>
    <property type="project" value="TreeGrafter"/>
</dbReference>
<dbReference type="InterPro" id="IPR001254">
    <property type="entry name" value="Trypsin_dom"/>
</dbReference>
<dbReference type="Pfam" id="PF00089">
    <property type="entry name" value="Trypsin"/>
    <property type="match status" value="1"/>
</dbReference>
<dbReference type="InterPro" id="IPR009003">
    <property type="entry name" value="Peptidase_S1_PA"/>
</dbReference>
<dbReference type="PANTHER" id="PTHR24264">
    <property type="entry name" value="TRYPSIN-RELATED"/>
    <property type="match status" value="1"/>
</dbReference>
<dbReference type="CDD" id="cd00190">
    <property type="entry name" value="Tryp_SPc"/>
    <property type="match status" value="1"/>
</dbReference>
<evidence type="ECO:0000256" key="11">
    <source>
        <dbReference type="PROSITE-ProRule" id="PRU00124"/>
    </source>
</evidence>
<reference evidence="16" key="3">
    <citation type="submission" date="2025-09" db="UniProtKB">
        <authorList>
            <consortium name="Ensembl"/>
        </authorList>
    </citation>
    <scope>IDENTIFICATION</scope>
</reference>
<feature type="disulfide bond" evidence="11">
    <location>
        <begin position="189"/>
        <end position="204"/>
    </location>
</feature>
<dbReference type="GO" id="GO:0006508">
    <property type="term" value="P:proteolysis"/>
    <property type="evidence" value="ECO:0007669"/>
    <property type="project" value="UniProtKB-KW"/>
</dbReference>
<keyword evidence="2 12" id="KW-0645">Protease</keyword>
<dbReference type="SMART" id="SM00192">
    <property type="entry name" value="LDLa"/>
    <property type="match status" value="2"/>
</dbReference>
<dbReference type="InterPro" id="IPR036055">
    <property type="entry name" value="LDL_receptor-like_sf"/>
</dbReference>
<dbReference type="InterPro" id="IPR048719">
    <property type="entry name" value="CFAI_KAZAL"/>
</dbReference>
<dbReference type="Pfam" id="PF21287">
    <property type="entry name" value="Kazal_CFAI"/>
    <property type="match status" value="1"/>
</dbReference>
<dbReference type="GeneTree" id="ENSGT00930000151042"/>
<keyword evidence="3" id="KW-0732">Signal</keyword>
<dbReference type="InterPro" id="IPR002172">
    <property type="entry name" value="LDrepeatLR_classA_rpt"/>
</dbReference>
<dbReference type="SUPFAM" id="SSF57424">
    <property type="entry name" value="LDL receptor-like module"/>
    <property type="match status" value="2"/>
</dbReference>
<keyword evidence="6 12" id="KW-0720">Serine protease</keyword>
<dbReference type="PROSITE" id="PS00134">
    <property type="entry name" value="TRYPSIN_HIS"/>
    <property type="match status" value="1"/>
</dbReference>
<sequence>PLPPPPSPLPPPPSPLPPPPSALPPPPPSALPYPKYTRLSCHRVFCPPWMRCMEGRCVCKLPYLCPKDGMAQVCGHDGRTYLSYCQAMAVSCRTKQPIMSHFGGEGCSKAKETSSVLYKTIKSPDADHCVSVLCQGYENSLTECSFSDRTPLGRDDKVATATCYYKPKEGSACEFRCVNDKCVSLEQTCDGVDHCGDRSDEMCCTACRGDSAFWCKSGVCLSKEAVEDGIMDCLGGEDEMNKHITKPELKTARDLLEVKVHCGIPNNTVLEESDRGEKRKRHKRVVGGVPAQPTQIQWQVAIQEGNKIDCGGAYIGGCWVLTAAHCVRPKPEVYWIKFSLWKKRSIQGTTDIVPVKNIIIHHKYNANTYENDIALIEMEKLPFKTQCFEENPAVSAVCVPWSVQLFNPNHTCSISGWGRKKDGSSSDVLLWANVSLIANCQEFYGPRYYDGMMCAGDLEGHVDSCQGDSGGPLVCQDSLGVSYLWGIVSWGEKCGQAKFPGVYTKVAHYFDWIRTHTGWAAVTKYNL</sequence>
<evidence type="ECO:0000256" key="4">
    <source>
        <dbReference type="ARBA" id="ARBA00022737"/>
    </source>
</evidence>
<feature type="disulfide bond" evidence="11">
    <location>
        <begin position="177"/>
        <end position="195"/>
    </location>
</feature>
<evidence type="ECO:0000313" key="17">
    <source>
        <dbReference type="Proteomes" id="UP000694402"/>
    </source>
</evidence>
<dbReference type="Ensembl" id="ENSOTST00005155614.1">
    <property type="protein sequence ID" value="ENSOTSP00005116609.1"/>
    <property type="gene ID" value="ENSOTSG00005051087.1"/>
</dbReference>
<comment type="subcellular location">
    <subcellularLocation>
        <location evidence="1">Secreted</location>
        <location evidence="1">Extracellular space</location>
    </subcellularLocation>
</comment>
<name>A0AAZ3PL94_ONCTS</name>
<dbReference type="PROSITE" id="PS50240">
    <property type="entry name" value="TRYPSIN_DOM"/>
    <property type="match status" value="1"/>
</dbReference>
<evidence type="ECO:0000256" key="6">
    <source>
        <dbReference type="ARBA" id="ARBA00022825"/>
    </source>
</evidence>
<dbReference type="FunFam" id="2.40.10.10:FF:000120">
    <property type="entry name" value="Putative serine protease"/>
    <property type="match status" value="1"/>
</dbReference>
<dbReference type="Proteomes" id="UP000694402">
    <property type="component" value="Unassembled WGS sequence"/>
</dbReference>
<dbReference type="InterPro" id="IPR001314">
    <property type="entry name" value="Peptidase_S1A"/>
</dbReference>
<feature type="domain" description="Kazal-like" evidence="15">
    <location>
        <begin position="58"/>
        <end position="106"/>
    </location>
</feature>
<dbReference type="SMART" id="SM00057">
    <property type="entry name" value="FIMAC"/>
    <property type="match status" value="1"/>
</dbReference>
<evidence type="ECO:0000256" key="10">
    <source>
        <dbReference type="ARBA" id="ARBA00038868"/>
    </source>
</evidence>
<evidence type="ECO:0000259" key="14">
    <source>
        <dbReference type="PROSITE" id="PS50240"/>
    </source>
</evidence>
<keyword evidence="8" id="KW-0325">Glycoprotein</keyword>
<dbReference type="SUPFAM" id="SSF50494">
    <property type="entry name" value="Trypsin-like serine proteases"/>
    <property type="match status" value="1"/>
</dbReference>